<sequence length="120" mass="13756">MTYVWFGLCVTLYGIVIRWLCNRASRPSVPYSYFIPSRVILGSVMSLEPFPAAQLYISEVKNVLRFMNSTVLVCAFWVLSLWKAHFNLSIIGSVLKRAKNEADSKYAENLYVTTAMKNYL</sequence>
<protein>
    <submittedName>
        <fullName evidence="2">Uncharacterized protein</fullName>
    </submittedName>
</protein>
<proteinExistence type="predicted"/>
<accession>A0A0V1FP81</accession>
<evidence type="ECO:0000313" key="2">
    <source>
        <dbReference type="EMBL" id="KRY87772.1"/>
    </source>
</evidence>
<name>A0A0V1FP81_TRIPS</name>
<keyword evidence="1" id="KW-0472">Membrane</keyword>
<evidence type="ECO:0000313" key="3">
    <source>
        <dbReference type="Proteomes" id="UP000054995"/>
    </source>
</evidence>
<dbReference type="Proteomes" id="UP000054995">
    <property type="component" value="Unassembled WGS sequence"/>
</dbReference>
<gene>
    <name evidence="2" type="ORF">T4D_14817</name>
</gene>
<keyword evidence="1" id="KW-1133">Transmembrane helix</keyword>
<evidence type="ECO:0000256" key="1">
    <source>
        <dbReference type="SAM" id="Phobius"/>
    </source>
</evidence>
<reference evidence="2 3" key="1">
    <citation type="submission" date="2015-01" db="EMBL/GenBank/DDBJ databases">
        <title>Evolution of Trichinella species and genotypes.</title>
        <authorList>
            <person name="Korhonen P.K."/>
            <person name="Edoardo P."/>
            <person name="Giuseppe L.R."/>
            <person name="Gasser R.B."/>
        </authorList>
    </citation>
    <scope>NUCLEOTIDE SEQUENCE [LARGE SCALE GENOMIC DNA]</scope>
    <source>
        <strain evidence="2">ISS470</strain>
    </source>
</reference>
<dbReference type="AlphaFoldDB" id="A0A0V1FP81"/>
<dbReference type="EMBL" id="JYDT01000050">
    <property type="protein sequence ID" value="KRY87772.1"/>
    <property type="molecule type" value="Genomic_DNA"/>
</dbReference>
<feature type="transmembrane region" description="Helical" evidence="1">
    <location>
        <begin position="5"/>
        <end position="21"/>
    </location>
</feature>
<comment type="caution">
    <text evidence="2">The sequence shown here is derived from an EMBL/GenBank/DDBJ whole genome shotgun (WGS) entry which is preliminary data.</text>
</comment>
<organism evidence="2 3">
    <name type="scientific">Trichinella pseudospiralis</name>
    <name type="common">Parasitic roundworm</name>
    <dbReference type="NCBI Taxonomy" id="6337"/>
    <lineage>
        <taxon>Eukaryota</taxon>
        <taxon>Metazoa</taxon>
        <taxon>Ecdysozoa</taxon>
        <taxon>Nematoda</taxon>
        <taxon>Enoplea</taxon>
        <taxon>Dorylaimia</taxon>
        <taxon>Trichinellida</taxon>
        <taxon>Trichinellidae</taxon>
        <taxon>Trichinella</taxon>
    </lineage>
</organism>
<keyword evidence="1" id="KW-0812">Transmembrane</keyword>
<keyword evidence="3" id="KW-1185">Reference proteome</keyword>